<accession>A0ACB9ZE33</accession>
<comment type="caution">
    <text evidence="1">The sequence shown here is derived from an EMBL/GenBank/DDBJ whole genome shotgun (WGS) entry which is preliminary data.</text>
</comment>
<proteinExistence type="predicted"/>
<dbReference type="EMBL" id="MU393428">
    <property type="protein sequence ID" value="KAI4869802.1"/>
    <property type="molecule type" value="Genomic_DNA"/>
</dbReference>
<protein>
    <submittedName>
        <fullName evidence="1">Uncharacterized protein</fullName>
    </submittedName>
</protein>
<name>A0ACB9ZE33_9PEZI</name>
<sequence>MLRDQLDDDSAFDGGNITPWGPRIGLSRIGISATYPTTSVFATNFDCKSLTMESLNFDFEAFMMEGGSCYGRAKGGRELTATSSGNETPFPFMDLPLEIRLEVYHWIHLMTPIGPTQSKPWYRNPANGAYYVKSVTLDSEEAPEASEAPEVLDDAPRPKSSSSTSALPLLLPCRPHCYMPTAMLRANKQIYYETRELPFLENEFVFVNWFTSGPWAARSFMRGLQPWQRETMRYARLELLSRDLSEKHSKEWTELCESWAPGLRGLRLKILNGGGGGGGADGEGGVFGIGTTVSGGLSWAVVGLPQRDAPPVQIRNEEGRMESWIEKGLKHLRQLRYLEIELAIADWDDKTKLEWCEDLEVAVNESKLDMEPYVRVSCVEKET</sequence>
<keyword evidence="2" id="KW-1185">Reference proteome</keyword>
<reference evidence="1 2" key="1">
    <citation type="journal article" date="2022" name="New Phytol.">
        <title>Ecological generalism drives hyperdiversity of secondary metabolite gene clusters in xylarialean endophytes.</title>
        <authorList>
            <person name="Franco M.E.E."/>
            <person name="Wisecaver J.H."/>
            <person name="Arnold A.E."/>
            <person name="Ju Y.M."/>
            <person name="Slot J.C."/>
            <person name="Ahrendt S."/>
            <person name="Moore L.P."/>
            <person name="Eastman K.E."/>
            <person name="Scott K."/>
            <person name="Konkel Z."/>
            <person name="Mondo S.J."/>
            <person name="Kuo A."/>
            <person name="Hayes R.D."/>
            <person name="Haridas S."/>
            <person name="Andreopoulos B."/>
            <person name="Riley R."/>
            <person name="LaButti K."/>
            <person name="Pangilinan J."/>
            <person name="Lipzen A."/>
            <person name="Amirebrahimi M."/>
            <person name="Yan J."/>
            <person name="Adam C."/>
            <person name="Keymanesh K."/>
            <person name="Ng V."/>
            <person name="Louie K."/>
            <person name="Northen T."/>
            <person name="Drula E."/>
            <person name="Henrissat B."/>
            <person name="Hsieh H.M."/>
            <person name="Youens-Clark K."/>
            <person name="Lutzoni F."/>
            <person name="Miadlikowska J."/>
            <person name="Eastwood D.C."/>
            <person name="Hamelin R.C."/>
            <person name="Grigoriev I.V."/>
            <person name="U'Ren J.M."/>
        </authorList>
    </citation>
    <scope>NUCLEOTIDE SEQUENCE [LARGE SCALE GENOMIC DNA]</scope>
    <source>
        <strain evidence="1 2">CBS 119005</strain>
    </source>
</reference>
<evidence type="ECO:0000313" key="2">
    <source>
        <dbReference type="Proteomes" id="UP001497700"/>
    </source>
</evidence>
<dbReference type="Proteomes" id="UP001497700">
    <property type="component" value="Unassembled WGS sequence"/>
</dbReference>
<gene>
    <name evidence="1" type="ORF">F4820DRAFT_366855</name>
</gene>
<evidence type="ECO:0000313" key="1">
    <source>
        <dbReference type="EMBL" id="KAI4869802.1"/>
    </source>
</evidence>
<organism evidence="1 2">
    <name type="scientific">Hypoxylon rubiginosum</name>
    <dbReference type="NCBI Taxonomy" id="110542"/>
    <lineage>
        <taxon>Eukaryota</taxon>
        <taxon>Fungi</taxon>
        <taxon>Dikarya</taxon>
        <taxon>Ascomycota</taxon>
        <taxon>Pezizomycotina</taxon>
        <taxon>Sordariomycetes</taxon>
        <taxon>Xylariomycetidae</taxon>
        <taxon>Xylariales</taxon>
        <taxon>Hypoxylaceae</taxon>
        <taxon>Hypoxylon</taxon>
    </lineage>
</organism>